<feature type="compositionally biased region" description="Polar residues" evidence="3">
    <location>
        <begin position="25"/>
        <end position="37"/>
    </location>
</feature>
<gene>
    <name evidence="4" type="ORF">KP79_PYT07686</name>
</gene>
<comment type="caution">
    <text evidence="4">The sequence shown here is derived from an EMBL/GenBank/DDBJ whole genome shotgun (WGS) entry which is preliminary data.</text>
</comment>
<sequence>MDTNVQTVVPGEASESDDDDVDATMTKNTTDSEQIATVVSGEASESEEDETDVPTNKQDKPELPPLKVDTNGKGDNDDITSGDRVSTPTSPTSRTADVYRPKYDTLLHRKLRERNNSLRHHMVDAVHQAYQTSTKDLHNTAQQLHKSQSVVMDISHNMRLLTNDLFYLEDKIDIITTCKILPDINIAVPGTETPGPST</sequence>
<dbReference type="Pfam" id="PF15753">
    <property type="entry name" value="BLOC1S3"/>
    <property type="match status" value="1"/>
</dbReference>
<evidence type="ECO:0000256" key="2">
    <source>
        <dbReference type="ARBA" id="ARBA00019581"/>
    </source>
</evidence>
<evidence type="ECO:0000313" key="5">
    <source>
        <dbReference type="Proteomes" id="UP000242188"/>
    </source>
</evidence>
<protein>
    <recommendedName>
        <fullName evidence="2">Biogenesis of lysosome-related organelles complex 1 subunit 3</fullName>
    </recommendedName>
</protein>
<evidence type="ECO:0000256" key="1">
    <source>
        <dbReference type="ARBA" id="ARBA00008942"/>
    </source>
</evidence>
<proteinExistence type="inferred from homology"/>
<dbReference type="EMBL" id="NEDP02004112">
    <property type="protein sequence ID" value="OWF46653.1"/>
    <property type="molecule type" value="Genomic_DNA"/>
</dbReference>
<organism evidence="4 5">
    <name type="scientific">Mizuhopecten yessoensis</name>
    <name type="common">Japanese scallop</name>
    <name type="synonym">Patinopecten yessoensis</name>
    <dbReference type="NCBI Taxonomy" id="6573"/>
    <lineage>
        <taxon>Eukaryota</taxon>
        <taxon>Metazoa</taxon>
        <taxon>Spiralia</taxon>
        <taxon>Lophotrochozoa</taxon>
        <taxon>Mollusca</taxon>
        <taxon>Bivalvia</taxon>
        <taxon>Autobranchia</taxon>
        <taxon>Pteriomorphia</taxon>
        <taxon>Pectinida</taxon>
        <taxon>Pectinoidea</taxon>
        <taxon>Pectinidae</taxon>
        <taxon>Mizuhopecten</taxon>
    </lineage>
</organism>
<keyword evidence="5" id="KW-1185">Reference proteome</keyword>
<feature type="region of interest" description="Disordered" evidence="3">
    <location>
        <begin position="1"/>
        <end position="96"/>
    </location>
</feature>
<dbReference type="PANTHER" id="PTHR31974:SF2">
    <property type="entry name" value="BIOGENESIS OF LYSOSOME-RELATED ORGANELLES COMPLEX 1 SUBUNIT 3"/>
    <property type="match status" value="1"/>
</dbReference>
<evidence type="ECO:0000256" key="3">
    <source>
        <dbReference type="SAM" id="MobiDB-lite"/>
    </source>
</evidence>
<evidence type="ECO:0000313" key="4">
    <source>
        <dbReference type="EMBL" id="OWF46653.1"/>
    </source>
</evidence>
<dbReference type="GO" id="GO:0031083">
    <property type="term" value="C:BLOC-1 complex"/>
    <property type="evidence" value="ECO:0007669"/>
    <property type="project" value="TreeGrafter"/>
</dbReference>
<reference evidence="4 5" key="1">
    <citation type="journal article" date="2017" name="Nat. Ecol. Evol.">
        <title>Scallop genome provides insights into evolution of bilaterian karyotype and development.</title>
        <authorList>
            <person name="Wang S."/>
            <person name="Zhang J."/>
            <person name="Jiao W."/>
            <person name="Li J."/>
            <person name="Xun X."/>
            <person name="Sun Y."/>
            <person name="Guo X."/>
            <person name="Huan P."/>
            <person name="Dong B."/>
            <person name="Zhang L."/>
            <person name="Hu X."/>
            <person name="Sun X."/>
            <person name="Wang J."/>
            <person name="Zhao C."/>
            <person name="Wang Y."/>
            <person name="Wang D."/>
            <person name="Huang X."/>
            <person name="Wang R."/>
            <person name="Lv J."/>
            <person name="Li Y."/>
            <person name="Zhang Z."/>
            <person name="Liu B."/>
            <person name="Lu W."/>
            <person name="Hui Y."/>
            <person name="Liang J."/>
            <person name="Zhou Z."/>
            <person name="Hou R."/>
            <person name="Li X."/>
            <person name="Liu Y."/>
            <person name="Li H."/>
            <person name="Ning X."/>
            <person name="Lin Y."/>
            <person name="Zhao L."/>
            <person name="Xing Q."/>
            <person name="Dou J."/>
            <person name="Li Y."/>
            <person name="Mao J."/>
            <person name="Guo H."/>
            <person name="Dou H."/>
            <person name="Li T."/>
            <person name="Mu C."/>
            <person name="Jiang W."/>
            <person name="Fu Q."/>
            <person name="Fu X."/>
            <person name="Miao Y."/>
            <person name="Liu J."/>
            <person name="Yu Q."/>
            <person name="Li R."/>
            <person name="Liao H."/>
            <person name="Li X."/>
            <person name="Kong Y."/>
            <person name="Jiang Z."/>
            <person name="Chourrout D."/>
            <person name="Li R."/>
            <person name="Bao Z."/>
        </authorList>
    </citation>
    <scope>NUCLEOTIDE SEQUENCE [LARGE SCALE GENOMIC DNA]</scope>
    <source>
        <strain evidence="4 5">PY_sf001</strain>
    </source>
</reference>
<name>A0A210QD16_MIZYE</name>
<dbReference type="OrthoDB" id="5984572at2759"/>
<accession>A0A210QD16</accession>
<dbReference type="InterPro" id="IPR017245">
    <property type="entry name" value="BLOC-1_complex_su-3"/>
</dbReference>
<dbReference type="Proteomes" id="UP000242188">
    <property type="component" value="Unassembled WGS sequence"/>
</dbReference>
<dbReference type="PANTHER" id="PTHR31974">
    <property type="entry name" value="BIOGENESIS OF LYSOSOME-RELATED ORGANELLES COMPLEX 1 SUBUNIT 3"/>
    <property type="match status" value="1"/>
</dbReference>
<comment type="similarity">
    <text evidence="1">Belongs to the BLOC1S3 family.</text>
</comment>
<dbReference type="AlphaFoldDB" id="A0A210QD16"/>
<dbReference type="STRING" id="6573.A0A210QD16"/>